<sequence>MSAASTKDVIRAINAYLPNAALPLPDELTEVIDAYLEKHNEDGASERLQEELMSIWEKSVKEGTGLYAPWLAILRRLLPALRDPTYLVQWWDQMTEPVLSHLAEDRSIAKEAWANTLAVLAYDGDGQEGQEEGASQIATRLLKIWMQKSQFVGHEEDPTGPLKAKLIHGGLLKYGKKRPKGLLAALDNFVAQKAYRAHALTLLCEFIQSQPPHLHLVLETPLFDNILRCLQNDTSTTVVTLATTALTMLLPNLPSSLVPYLPKLFNVYARLLFWDRERSLATDSPEKEAEDEPAPSSDWERCEYSPDTDNIPIPNLLNYFTILYGLYPLNFVEYIRKPQRYLRHANMPNPDDIEVQPSEIRQKSERFRQYHILHPNFYSLTADSEKTDFSRWVKSEASEVVAECTALCIATELGAGVDLGPTNELGLSEVDGNAKNGVDQSLITGQADLERTSSRDGAGQRRNSAPGSSEEARAQASILRRTSQSSHATSLRDAFQSRTRDGPGDSPTLPPSVLLSASHTNLRDLIYSNKALKSGLHQSLANDSVPSLALSHQESVPEKTPGKTSAPAKPPSFTSTPVEDSNEQIGRLYKNILLLSNDLSFERYMKQQHMIHIGELKRRQLKEAATEAETQNLIMVNRNLRNRIEEAKQSELRAKKESDNRRNIAKKWETDLSAKLKLLREEQKKWNSEGASLKRELEAKKEECDKLTKMVCEYETTELNSKQNLQAINNSIEEISRLKAEVSRLIEVEQSYQSKEMEAEARLAEAAESISRAEALNLKLKARDAEVEEAKKLYESQISELNSKLRDALQSREARSNGDRDSAKVVRDTLAASRAKMAELQKQHSLLVRKYNVLQTSLLDMNANAKSESSDAQVSAIVRGGEPPSPVRRRSSRGRGFSDPELSIEGTRYNVTPPLEMLTASSSFNTILYHPSTPTGGLSTGSPADRSPTDRSHGRGGVQNLGRKDKKEKKPGTGIRSLRGFG</sequence>
<comment type="caution">
    <text evidence="3">The sequence shown here is derived from an EMBL/GenBank/DDBJ whole genome shotgun (WGS) entry which is preliminary data.</text>
</comment>
<feature type="compositionally biased region" description="Polar residues" evidence="2">
    <location>
        <begin position="480"/>
        <end position="489"/>
    </location>
</feature>
<evidence type="ECO:0000313" key="3">
    <source>
        <dbReference type="EMBL" id="ROW16565.1"/>
    </source>
</evidence>
<dbReference type="GO" id="GO:0051726">
    <property type="term" value="P:regulation of cell cycle"/>
    <property type="evidence" value="ECO:0007669"/>
    <property type="project" value="TreeGrafter"/>
</dbReference>
<reference evidence="3 4" key="1">
    <citation type="submission" date="2015-09" db="EMBL/GenBank/DDBJ databases">
        <title>Host preference determinants of Valsa canker pathogens revealed by comparative genomics.</title>
        <authorList>
            <person name="Yin Z."/>
            <person name="Huang L."/>
        </authorList>
    </citation>
    <scope>NUCLEOTIDE SEQUENCE [LARGE SCALE GENOMIC DNA]</scope>
    <source>
        <strain evidence="3 4">SXYLt</strain>
    </source>
</reference>
<dbReference type="InParanoid" id="A0A423XK71"/>
<organism evidence="3 4">
    <name type="scientific">Cytospora leucostoma</name>
    <dbReference type="NCBI Taxonomy" id="1230097"/>
    <lineage>
        <taxon>Eukaryota</taxon>
        <taxon>Fungi</taxon>
        <taxon>Dikarya</taxon>
        <taxon>Ascomycota</taxon>
        <taxon>Pezizomycotina</taxon>
        <taxon>Sordariomycetes</taxon>
        <taxon>Sordariomycetidae</taxon>
        <taxon>Diaporthales</taxon>
        <taxon>Cytosporaceae</taxon>
        <taxon>Cytospora</taxon>
    </lineage>
</organism>
<dbReference type="InterPro" id="IPR016024">
    <property type="entry name" value="ARM-type_fold"/>
</dbReference>
<feature type="coiled-coil region" evidence="1">
    <location>
        <begin position="630"/>
        <end position="843"/>
    </location>
</feature>
<dbReference type="GO" id="GO:0032007">
    <property type="term" value="P:negative regulation of TOR signaling"/>
    <property type="evidence" value="ECO:0007669"/>
    <property type="project" value="TreeGrafter"/>
</dbReference>
<name>A0A423XK71_9PEZI</name>
<dbReference type="PANTHER" id="PTHR15154">
    <property type="entry name" value="HAMARTIN"/>
    <property type="match status" value="1"/>
</dbReference>
<feature type="compositionally biased region" description="Polar residues" evidence="2">
    <location>
        <begin position="545"/>
        <end position="554"/>
    </location>
</feature>
<feature type="region of interest" description="Disordered" evidence="2">
    <location>
        <begin position="545"/>
        <end position="581"/>
    </location>
</feature>
<feature type="region of interest" description="Disordered" evidence="2">
    <location>
        <begin position="282"/>
        <end position="302"/>
    </location>
</feature>
<evidence type="ECO:0000256" key="2">
    <source>
        <dbReference type="SAM" id="MobiDB-lite"/>
    </source>
</evidence>
<evidence type="ECO:0008006" key="5">
    <source>
        <dbReference type="Google" id="ProtNLM"/>
    </source>
</evidence>
<dbReference type="AlphaFoldDB" id="A0A423XK71"/>
<keyword evidence="1" id="KW-0175">Coiled coil</keyword>
<dbReference type="Proteomes" id="UP000285146">
    <property type="component" value="Unassembled WGS sequence"/>
</dbReference>
<feature type="region of interest" description="Disordered" evidence="2">
    <location>
        <begin position="865"/>
        <end position="908"/>
    </location>
</feature>
<dbReference type="SUPFAM" id="SSF48371">
    <property type="entry name" value="ARM repeat"/>
    <property type="match status" value="1"/>
</dbReference>
<dbReference type="OrthoDB" id="6022054at2759"/>
<feature type="compositionally biased region" description="Polar residues" evidence="2">
    <location>
        <begin position="930"/>
        <end position="942"/>
    </location>
</feature>
<keyword evidence="4" id="KW-1185">Reference proteome</keyword>
<feature type="region of interest" description="Disordered" evidence="2">
    <location>
        <begin position="445"/>
        <end position="514"/>
    </location>
</feature>
<dbReference type="STRING" id="1230097.A0A423XK71"/>
<evidence type="ECO:0000313" key="4">
    <source>
        <dbReference type="Proteomes" id="UP000285146"/>
    </source>
</evidence>
<dbReference type="GO" id="GO:0033596">
    <property type="term" value="C:TSC1-TSC2 complex"/>
    <property type="evidence" value="ECO:0007669"/>
    <property type="project" value="TreeGrafter"/>
</dbReference>
<feature type="region of interest" description="Disordered" evidence="2">
    <location>
        <begin position="930"/>
        <end position="982"/>
    </location>
</feature>
<dbReference type="EMBL" id="LKEB01000004">
    <property type="protein sequence ID" value="ROW16565.1"/>
    <property type="molecule type" value="Genomic_DNA"/>
</dbReference>
<accession>A0A423XK71</accession>
<dbReference type="PANTHER" id="PTHR15154:SF2">
    <property type="entry name" value="HAMARTIN"/>
    <property type="match status" value="1"/>
</dbReference>
<dbReference type="InterPro" id="IPR007483">
    <property type="entry name" value="Hamartin"/>
</dbReference>
<evidence type="ECO:0000256" key="1">
    <source>
        <dbReference type="SAM" id="Coils"/>
    </source>
</evidence>
<gene>
    <name evidence="3" type="ORF">VPNG_01651</name>
</gene>
<protein>
    <recommendedName>
        <fullName evidence="5">Tuberous sclerosis 1</fullName>
    </recommendedName>
</protein>
<dbReference type="Pfam" id="PF04388">
    <property type="entry name" value="Hamartin"/>
    <property type="match status" value="1"/>
</dbReference>
<feature type="compositionally biased region" description="Basic and acidic residues" evidence="2">
    <location>
        <begin position="962"/>
        <end position="971"/>
    </location>
</feature>
<proteinExistence type="predicted"/>